<dbReference type="FunFam" id="1.25.40.10:FF:000090">
    <property type="entry name" value="Pentatricopeptide repeat-containing protein, chloroplastic"/>
    <property type="match status" value="1"/>
</dbReference>
<feature type="repeat" description="PPR" evidence="3">
    <location>
        <begin position="208"/>
        <end position="242"/>
    </location>
</feature>
<dbReference type="NCBIfam" id="TIGR00756">
    <property type="entry name" value="PPR"/>
    <property type="match status" value="7"/>
</dbReference>
<sequence>MQTSAHTLLKFLTLSPLHSKPYQTHLHNLFLPNSTLSSLAKNPTFNTSHQFFHLLRRTCSWKSLRELHGALLVSGLIKDHSFVVETVHKYLTFGCPALALSTYNTAHNPTLYLQNLVIRCFSEHGFYHELLGLYGRSRIRSDNFTFPLVIKACAAICSLRAGKEVHCMVLRSGYGGNVGIQTALVDMYAKTGQIEASRKVFDQMPNRDLVSWNAMILGYSSNGFGREAFEAMRGMQLDGFKPNSGTFISIVPICSSSGSLDVGESLHGFALKCGALNDEALLPTLISMYAGFHNLSSARLLFDMQHTKDFVAWNAMLSAYAQNRKSEKALEVLKMMHHEGIRPNLITFVSVLPSCHNLFSIHLSESIHAIVIRLGFADQVSLIAALVSMYAKLGELNSAEYLFHGSPEKNILLLNSMISGYLINKEWSAALYTFHYIHLEGIAPDAVSLVSIVSACKSTKNALLGKSVHAYSTRNGFDSNLNVANALLALYSDCDQISASLKLFQTIKFRNVISWNTIVSGFANIRDAKTSLALFCSMQQEGVRFDLVTLVGLLSGLTHFEDLVNGKSVHSLSIKSGCDSDTSLTNALISMYANCGDIGSSQVLFEDAPIKSIVSYNALMTGYRRNNSFEEVMVLYQQMVMDGQTPNAVTLLNILPICESQVQGKSIHGYAVRNFFTSESTLLTSCINMYARFDNISYCRLLFKMVDETNIVGWNTIISAFAQSNHSEEALTYFRKMLEIELKPDTYTMLALFSACSQLKSMDMAQCLMGFTVRKGLMDSNTSVANSLIDMVARCGSISLAKEIFEGVKEKDSITWSVMINAFGMHGNGEAALDLFHAMKETGLDPDEITFISILSACSHAGLVDHGKMLFNSMLEDHHIVPRMEHYACMVDLFGRTGHLDEAYELVTTLPFKPSSSLLESLLGACHCHGHAEIGEAVGKLLIKSKPFSSSSYVMLSNIYAAAGKWGDNERLRCDMDVKGVYKDAGVSLIKSI</sequence>
<feature type="repeat" description="PPR" evidence="3">
    <location>
        <begin position="309"/>
        <end position="343"/>
    </location>
</feature>
<organism evidence="4 5">
    <name type="scientific">Ananas comosus</name>
    <name type="common">Pineapple</name>
    <name type="synonym">Ananas ananas</name>
    <dbReference type="NCBI Taxonomy" id="4615"/>
    <lineage>
        <taxon>Eukaryota</taxon>
        <taxon>Viridiplantae</taxon>
        <taxon>Streptophyta</taxon>
        <taxon>Embryophyta</taxon>
        <taxon>Tracheophyta</taxon>
        <taxon>Spermatophyta</taxon>
        <taxon>Magnoliopsida</taxon>
        <taxon>Liliopsida</taxon>
        <taxon>Poales</taxon>
        <taxon>Bromeliaceae</taxon>
        <taxon>Bromelioideae</taxon>
        <taxon>Ananas</taxon>
    </lineage>
</organism>
<dbReference type="GO" id="GO:0003723">
    <property type="term" value="F:RNA binding"/>
    <property type="evidence" value="ECO:0007669"/>
    <property type="project" value="InterPro"/>
</dbReference>
<dbReference type="Gramene" id="Aco004006.1.mrna1">
    <property type="protein sequence ID" value="Aco004006.1.mrna1.cds1"/>
    <property type="gene ID" value="Aco004006.1.path1"/>
</dbReference>
<gene>
    <name evidence="5" type="primary">LOC109721330</name>
</gene>
<dbReference type="Pfam" id="PF13041">
    <property type="entry name" value="PPR_2"/>
    <property type="match status" value="4"/>
</dbReference>
<dbReference type="OrthoDB" id="1902039at2759"/>
<dbReference type="FunFam" id="1.25.40.10:FF:000343">
    <property type="entry name" value="Pentatricopeptide repeat-containing protein At3g58590"/>
    <property type="match status" value="1"/>
</dbReference>
<dbReference type="RefSeq" id="XP_020104475.1">
    <property type="nucleotide sequence ID" value="XM_020248886.1"/>
</dbReference>
<name>A0A6P5GGK0_ANACO</name>
<proteinExistence type="predicted"/>
<feature type="repeat" description="PPR" evidence="3">
    <location>
        <begin position="710"/>
        <end position="744"/>
    </location>
</feature>
<feature type="repeat" description="PPR" evidence="3">
    <location>
        <begin position="812"/>
        <end position="846"/>
    </location>
</feature>
<dbReference type="Pfam" id="PF01535">
    <property type="entry name" value="PPR"/>
    <property type="match status" value="3"/>
</dbReference>
<dbReference type="InterPro" id="IPR046960">
    <property type="entry name" value="PPR_At4g14850-like_plant"/>
</dbReference>
<feature type="repeat" description="PPR" evidence="3">
    <location>
        <begin position="511"/>
        <end position="545"/>
    </location>
</feature>
<dbReference type="InterPro" id="IPR046848">
    <property type="entry name" value="E_motif"/>
</dbReference>
<dbReference type="InterPro" id="IPR011990">
    <property type="entry name" value="TPR-like_helical_dom_sf"/>
</dbReference>
<dbReference type="Gene3D" id="1.25.40.10">
    <property type="entry name" value="Tetratricopeptide repeat domain"/>
    <property type="match status" value="7"/>
</dbReference>
<keyword evidence="4" id="KW-1185">Reference proteome</keyword>
<dbReference type="Proteomes" id="UP000515123">
    <property type="component" value="Linkage group 15"/>
</dbReference>
<dbReference type="Pfam" id="PF20431">
    <property type="entry name" value="E_motif"/>
    <property type="match status" value="1"/>
</dbReference>
<dbReference type="PROSITE" id="PS51375">
    <property type="entry name" value="PPR"/>
    <property type="match status" value="6"/>
</dbReference>
<reference evidence="4" key="1">
    <citation type="journal article" date="2015" name="Nat. Genet.">
        <title>The pineapple genome and the evolution of CAM photosynthesis.</title>
        <authorList>
            <person name="Ming R."/>
            <person name="VanBuren R."/>
            <person name="Wai C.M."/>
            <person name="Tang H."/>
            <person name="Schatz M.C."/>
            <person name="Bowers J.E."/>
            <person name="Lyons E."/>
            <person name="Wang M.L."/>
            <person name="Chen J."/>
            <person name="Biggers E."/>
            <person name="Zhang J."/>
            <person name="Huang L."/>
            <person name="Zhang L."/>
            <person name="Miao W."/>
            <person name="Zhang J."/>
            <person name="Ye Z."/>
            <person name="Miao C."/>
            <person name="Lin Z."/>
            <person name="Wang H."/>
            <person name="Zhou H."/>
            <person name="Yim W.C."/>
            <person name="Priest H.D."/>
            <person name="Zheng C."/>
            <person name="Woodhouse M."/>
            <person name="Edger P.P."/>
            <person name="Guyot R."/>
            <person name="Guo H.B."/>
            <person name="Guo H."/>
            <person name="Zheng G."/>
            <person name="Singh R."/>
            <person name="Sharma A."/>
            <person name="Min X."/>
            <person name="Zheng Y."/>
            <person name="Lee H."/>
            <person name="Gurtowski J."/>
            <person name="Sedlazeck F.J."/>
            <person name="Harkess A."/>
            <person name="McKain M.R."/>
            <person name="Liao Z."/>
            <person name="Fang J."/>
            <person name="Liu J."/>
            <person name="Zhang X."/>
            <person name="Zhang Q."/>
            <person name="Hu W."/>
            <person name="Qin Y."/>
            <person name="Wang K."/>
            <person name="Chen L.Y."/>
            <person name="Shirley N."/>
            <person name="Lin Y.R."/>
            <person name="Liu L.Y."/>
            <person name="Hernandez A.G."/>
            <person name="Wright C.L."/>
            <person name="Bulone V."/>
            <person name="Tuskan G.A."/>
            <person name="Heath K."/>
            <person name="Zee F."/>
            <person name="Moore P.H."/>
            <person name="Sunkar R."/>
            <person name="Leebens-Mack J.H."/>
            <person name="Mockler T."/>
            <person name="Bennetzen J.L."/>
            <person name="Freeling M."/>
            <person name="Sankoff D."/>
            <person name="Paterson A.H."/>
            <person name="Zhu X."/>
            <person name="Yang X."/>
            <person name="Smith J.A."/>
            <person name="Cushman J.C."/>
            <person name="Paull R.E."/>
            <person name="Yu Q."/>
        </authorList>
    </citation>
    <scope>NUCLEOTIDE SEQUENCE [LARGE SCALE GENOMIC DNA]</scope>
    <source>
        <strain evidence="4">cv. F153</strain>
    </source>
</reference>
<evidence type="ECO:0000256" key="1">
    <source>
        <dbReference type="ARBA" id="ARBA00022737"/>
    </source>
</evidence>
<dbReference type="GeneID" id="109721330"/>
<evidence type="ECO:0000256" key="2">
    <source>
        <dbReference type="ARBA" id="ARBA00022946"/>
    </source>
</evidence>
<feature type="repeat" description="PPR" evidence="3">
    <location>
        <begin position="612"/>
        <end position="646"/>
    </location>
</feature>
<accession>A0A6P5GGK0</accession>
<keyword evidence="2" id="KW-0809">Transit peptide</keyword>
<keyword evidence="1" id="KW-0677">Repeat</keyword>
<dbReference type="AlphaFoldDB" id="A0A6P5GGK0"/>
<reference evidence="5" key="2">
    <citation type="submission" date="2025-08" db="UniProtKB">
        <authorList>
            <consortium name="RefSeq"/>
        </authorList>
    </citation>
    <scope>IDENTIFICATION</scope>
    <source>
        <tissue evidence="5">Leaf</tissue>
    </source>
</reference>
<evidence type="ECO:0000256" key="3">
    <source>
        <dbReference type="PROSITE-ProRule" id="PRU00708"/>
    </source>
</evidence>
<dbReference type="PANTHER" id="PTHR47926:SF544">
    <property type="entry name" value="PENTACOTRIPEPTIDE-REPEAT REGION OF PRORP DOMAIN-CONTAINING PROTEIN"/>
    <property type="match status" value="1"/>
</dbReference>
<dbReference type="FunFam" id="1.25.40.10:FF:000344">
    <property type="entry name" value="Pentatricopeptide repeat-containing protein"/>
    <property type="match status" value="1"/>
</dbReference>
<dbReference type="GO" id="GO:0009451">
    <property type="term" value="P:RNA modification"/>
    <property type="evidence" value="ECO:0007669"/>
    <property type="project" value="InterPro"/>
</dbReference>
<evidence type="ECO:0000313" key="4">
    <source>
        <dbReference type="Proteomes" id="UP000515123"/>
    </source>
</evidence>
<dbReference type="InterPro" id="IPR002885">
    <property type="entry name" value="PPR_rpt"/>
</dbReference>
<dbReference type="PANTHER" id="PTHR47926">
    <property type="entry name" value="PENTATRICOPEPTIDE REPEAT-CONTAINING PROTEIN"/>
    <property type="match status" value="1"/>
</dbReference>
<evidence type="ECO:0000313" key="5">
    <source>
        <dbReference type="RefSeq" id="XP_020104475.1"/>
    </source>
</evidence>
<protein>
    <submittedName>
        <fullName evidence="5">Pentatricopeptide repeat-containing protein At5g39350-like</fullName>
    </submittedName>
</protein>